<protein>
    <submittedName>
        <fullName evidence="2">GNAT family N-acetyltransferase</fullName>
    </submittedName>
</protein>
<reference evidence="2" key="1">
    <citation type="submission" date="2022-07" db="EMBL/GenBank/DDBJ databases">
        <authorList>
            <person name="Jung M.-Y."/>
            <person name="Lee M."/>
        </authorList>
    </citation>
    <scope>NUCLEOTIDE SEQUENCE</scope>
    <source>
        <strain evidence="2">S8</strain>
    </source>
</reference>
<dbReference type="Pfam" id="PF13302">
    <property type="entry name" value="Acetyltransf_3"/>
    <property type="match status" value="1"/>
</dbReference>
<dbReference type="InterPro" id="IPR000182">
    <property type="entry name" value="GNAT_dom"/>
</dbReference>
<dbReference type="Proteomes" id="UP001059480">
    <property type="component" value="Unassembled WGS sequence"/>
</dbReference>
<dbReference type="SUPFAM" id="SSF55729">
    <property type="entry name" value="Acyl-CoA N-acyltransferases (Nat)"/>
    <property type="match status" value="1"/>
</dbReference>
<dbReference type="PANTHER" id="PTHR43792">
    <property type="entry name" value="GNAT FAMILY, PUTATIVE (AFU_ORTHOLOGUE AFUA_3G00765)-RELATED-RELATED"/>
    <property type="match status" value="1"/>
</dbReference>
<name>A0ABT1WLK2_9LACT</name>
<evidence type="ECO:0000313" key="2">
    <source>
        <dbReference type="EMBL" id="MCQ9209393.1"/>
    </source>
</evidence>
<organism evidence="2 3">
    <name type="scientific">Granulicatella seriolae</name>
    <dbReference type="NCBI Taxonomy" id="2967226"/>
    <lineage>
        <taxon>Bacteria</taxon>
        <taxon>Bacillati</taxon>
        <taxon>Bacillota</taxon>
        <taxon>Bacilli</taxon>
        <taxon>Lactobacillales</taxon>
        <taxon>Carnobacteriaceae</taxon>
        <taxon>Granulicatella</taxon>
    </lineage>
</organism>
<evidence type="ECO:0000259" key="1">
    <source>
        <dbReference type="PROSITE" id="PS51186"/>
    </source>
</evidence>
<keyword evidence="3" id="KW-1185">Reference proteome</keyword>
<dbReference type="Gene3D" id="3.40.630.30">
    <property type="match status" value="1"/>
</dbReference>
<dbReference type="RefSeq" id="WP_256944511.1">
    <property type="nucleotide sequence ID" value="NZ_JANHNZ010000002.1"/>
</dbReference>
<dbReference type="PROSITE" id="PS51186">
    <property type="entry name" value="GNAT"/>
    <property type="match status" value="1"/>
</dbReference>
<dbReference type="InterPro" id="IPR051531">
    <property type="entry name" value="N-acetyltransferase"/>
</dbReference>
<proteinExistence type="predicted"/>
<comment type="caution">
    <text evidence="2">The sequence shown here is derived from an EMBL/GenBank/DDBJ whole genome shotgun (WGS) entry which is preliminary data.</text>
</comment>
<sequence length="172" mass="20030">MQYLETERLIIRLPKQDDFEILYKIHANPQTNVYNPSGPVKDMDEFQKTFDEWLTHHEKHRFGYYSLIDKEDNKVFGTCGLKFVLIKGVEFLNVYYRIDPSKSRRGFVKEAASAIIENVLAELDNNYQVVALTLDQNIPSRKTAESLGLVHNPELDNYEGKGNVYYFSNNEV</sequence>
<evidence type="ECO:0000313" key="3">
    <source>
        <dbReference type="Proteomes" id="UP001059480"/>
    </source>
</evidence>
<dbReference type="InterPro" id="IPR016181">
    <property type="entry name" value="Acyl_CoA_acyltransferase"/>
</dbReference>
<dbReference type="PANTHER" id="PTHR43792:SF13">
    <property type="entry name" value="ACETYLTRANSFERASE"/>
    <property type="match status" value="1"/>
</dbReference>
<dbReference type="EMBL" id="JANHNZ010000002">
    <property type="protein sequence ID" value="MCQ9209393.1"/>
    <property type="molecule type" value="Genomic_DNA"/>
</dbReference>
<accession>A0ABT1WLK2</accession>
<reference evidence="2" key="2">
    <citation type="journal article" date="2023" name="Curr. Microbiol.">
        <title>Granulicatella seriolae sp. nov., a Novel Facultative Anaerobe Isolated from Yellowtail Marine Fish.</title>
        <authorList>
            <person name="Lee M."/>
            <person name="Choi Y.J."/>
            <person name="Farooq A."/>
            <person name="Jeong J.B."/>
            <person name="Jung M.Y."/>
        </authorList>
    </citation>
    <scope>NUCLEOTIDE SEQUENCE</scope>
    <source>
        <strain evidence="2">S8</strain>
    </source>
</reference>
<gene>
    <name evidence="2" type="ORF">NPA36_02410</name>
</gene>
<reference evidence="2" key="3">
    <citation type="journal article" date="2023" name="Microbiol. Resour. Announc.">
        <title>Draft Genome Sequence of Granulicatella sp. Strain S8, Isolated from a Marine Fish, Seriola quinqueradiata.</title>
        <authorList>
            <person name="Lee M."/>
            <person name="Farooq A."/>
            <person name="Jeong J.B."/>
            <person name="Jung M.Y."/>
        </authorList>
    </citation>
    <scope>NUCLEOTIDE SEQUENCE</scope>
    <source>
        <strain evidence="2">S8</strain>
    </source>
</reference>
<feature type="domain" description="N-acetyltransferase" evidence="1">
    <location>
        <begin position="9"/>
        <end position="171"/>
    </location>
</feature>